<dbReference type="AlphaFoldDB" id="A0A1I7G3K9"/>
<reference evidence="3 4" key="1">
    <citation type="submission" date="2016-10" db="EMBL/GenBank/DDBJ databases">
        <authorList>
            <person name="de Groot N.N."/>
        </authorList>
    </citation>
    <scope>NUCLEOTIDE SEQUENCE [LARGE SCALE GENOMIC DNA]</scope>
    <source>
        <strain evidence="3 4">CGMCC 1.12333</strain>
    </source>
</reference>
<evidence type="ECO:0000256" key="1">
    <source>
        <dbReference type="SAM" id="MobiDB-lite"/>
    </source>
</evidence>
<dbReference type="Proteomes" id="UP000199138">
    <property type="component" value="Unassembled WGS sequence"/>
</dbReference>
<accession>A0A1I7G3K9</accession>
<evidence type="ECO:0000313" key="4">
    <source>
        <dbReference type="Proteomes" id="UP000199138"/>
    </source>
</evidence>
<feature type="transmembrane region" description="Helical" evidence="2">
    <location>
        <begin position="26"/>
        <end position="45"/>
    </location>
</feature>
<organism evidence="3 4">
    <name type="scientific">Pustulibacterium marinum</name>
    <dbReference type="NCBI Taxonomy" id="1224947"/>
    <lineage>
        <taxon>Bacteria</taxon>
        <taxon>Pseudomonadati</taxon>
        <taxon>Bacteroidota</taxon>
        <taxon>Flavobacteriia</taxon>
        <taxon>Flavobacteriales</taxon>
        <taxon>Flavobacteriaceae</taxon>
        <taxon>Pustulibacterium</taxon>
    </lineage>
</organism>
<evidence type="ECO:0000313" key="3">
    <source>
        <dbReference type="EMBL" id="SFU43028.1"/>
    </source>
</evidence>
<dbReference type="EMBL" id="FPBK01000003">
    <property type="protein sequence ID" value="SFU43028.1"/>
    <property type="molecule type" value="Genomic_DNA"/>
</dbReference>
<dbReference type="STRING" id="1224947.SAMN05216480_103133"/>
<keyword evidence="4" id="KW-1185">Reference proteome</keyword>
<feature type="compositionally biased region" description="Acidic residues" evidence="1">
    <location>
        <begin position="120"/>
        <end position="129"/>
    </location>
</feature>
<name>A0A1I7G3K9_9FLAO</name>
<proteinExistence type="predicted"/>
<dbReference type="RefSeq" id="WP_093024318.1">
    <property type="nucleotide sequence ID" value="NZ_FPBK01000003.1"/>
</dbReference>
<keyword evidence="2" id="KW-0812">Transmembrane</keyword>
<evidence type="ECO:0000256" key="2">
    <source>
        <dbReference type="SAM" id="Phobius"/>
    </source>
</evidence>
<sequence length="147" mass="16613">MRPFFSLSTVAITAFCIANIWFPLGSISIIFCIVAIVFAVVLFRLSKTAFKKNLPKVLIGINIILIGVFLLKPVLFKDEVQVDETVVEQRKELQIEAQDQLNTLEEEGVLDQLEELNETTIDSTDEADTETPQFESEAVEFEQPTFQ</sequence>
<gene>
    <name evidence="3" type="ORF">SAMN05216480_103133</name>
</gene>
<protein>
    <submittedName>
        <fullName evidence="3">Uncharacterized protein</fullName>
    </submittedName>
</protein>
<keyword evidence="2" id="KW-0472">Membrane</keyword>
<feature type="region of interest" description="Disordered" evidence="1">
    <location>
        <begin position="120"/>
        <end position="147"/>
    </location>
</feature>
<feature type="transmembrane region" description="Helical" evidence="2">
    <location>
        <begin position="57"/>
        <end position="76"/>
    </location>
</feature>
<keyword evidence="2" id="KW-1133">Transmembrane helix</keyword>